<dbReference type="AlphaFoldDB" id="A0A2P6RYD1"/>
<comment type="caution">
    <text evidence="1">The sequence shown here is derived from an EMBL/GenBank/DDBJ whole genome shotgun (WGS) entry which is preliminary data.</text>
</comment>
<protein>
    <submittedName>
        <fullName evidence="1">Uncharacterized protein</fullName>
    </submittedName>
</protein>
<keyword evidence="2" id="KW-1185">Reference proteome</keyword>
<dbReference type="Proteomes" id="UP000238479">
    <property type="component" value="Chromosome 2"/>
</dbReference>
<accession>A0A2P6RYD1</accession>
<evidence type="ECO:0000313" key="1">
    <source>
        <dbReference type="EMBL" id="PRQ51432.1"/>
    </source>
</evidence>
<sequence length="54" mass="6085">MNMNNTSSGGESHRYCNKVFCDPLNLEATIYGARTVCLCIREVTGTLYLYCTEQ</sequence>
<evidence type="ECO:0000313" key="2">
    <source>
        <dbReference type="Proteomes" id="UP000238479"/>
    </source>
</evidence>
<name>A0A2P6RYD1_ROSCH</name>
<dbReference type="EMBL" id="PDCK01000040">
    <property type="protein sequence ID" value="PRQ51432.1"/>
    <property type="molecule type" value="Genomic_DNA"/>
</dbReference>
<gene>
    <name evidence="1" type="ORF">RchiOBHm_Chr2g0144371</name>
</gene>
<dbReference type="Gramene" id="PRQ51432">
    <property type="protein sequence ID" value="PRQ51432"/>
    <property type="gene ID" value="RchiOBHm_Chr2g0144371"/>
</dbReference>
<reference evidence="1 2" key="1">
    <citation type="journal article" date="2018" name="Nat. Genet.">
        <title>The Rosa genome provides new insights in the design of modern roses.</title>
        <authorList>
            <person name="Bendahmane M."/>
        </authorList>
    </citation>
    <scope>NUCLEOTIDE SEQUENCE [LARGE SCALE GENOMIC DNA]</scope>
    <source>
        <strain evidence="2">cv. Old Blush</strain>
    </source>
</reference>
<organism evidence="1 2">
    <name type="scientific">Rosa chinensis</name>
    <name type="common">China rose</name>
    <dbReference type="NCBI Taxonomy" id="74649"/>
    <lineage>
        <taxon>Eukaryota</taxon>
        <taxon>Viridiplantae</taxon>
        <taxon>Streptophyta</taxon>
        <taxon>Embryophyta</taxon>
        <taxon>Tracheophyta</taxon>
        <taxon>Spermatophyta</taxon>
        <taxon>Magnoliopsida</taxon>
        <taxon>eudicotyledons</taxon>
        <taxon>Gunneridae</taxon>
        <taxon>Pentapetalae</taxon>
        <taxon>rosids</taxon>
        <taxon>fabids</taxon>
        <taxon>Rosales</taxon>
        <taxon>Rosaceae</taxon>
        <taxon>Rosoideae</taxon>
        <taxon>Rosoideae incertae sedis</taxon>
        <taxon>Rosa</taxon>
    </lineage>
</organism>
<proteinExistence type="predicted"/>